<proteinExistence type="predicted"/>
<protein>
    <submittedName>
        <fullName evidence="1">Uncharacterized protein</fullName>
    </submittedName>
</protein>
<organism evidence="1 2">
    <name type="scientific">Rhododendron molle</name>
    <name type="common">Chinese azalea</name>
    <name type="synonym">Azalea mollis</name>
    <dbReference type="NCBI Taxonomy" id="49168"/>
    <lineage>
        <taxon>Eukaryota</taxon>
        <taxon>Viridiplantae</taxon>
        <taxon>Streptophyta</taxon>
        <taxon>Embryophyta</taxon>
        <taxon>Tracheophyta</taxon>
        <taxon>Spermatophyta</taxon>
        <taxon>Magnoliopsida</taxon>
        <taxon>eudicotyledons</taxon>
        <taxon>Gunneridae</taxon>
        <taxon>Pentapetalae</taxon>
        <taxon>asterids</taxon>
        <taxon>Ericales</taxon>
        <taxon>Ericaceae</taxon>
        <taxon>Ericoideae</taxon>
        <taxon>Rhodoreae</taxon>
        <taxon>Rhododendron</taxon>
    </lineage>
</organism>
<keyword evidence="2" id="KW-1185">Reference proteome</keyword>
<sequence>MFMFVAELLKVHTIPIINDFDLQCDRMLWSDCGWHGYVVYSTEPTADFVIRDLALTPAEVANLLQKKFQSLTVITQIAWKFVGFIARSVSSILISQSSSSTANLYPFCPQNYQFLPGKSLSSSTSTNVVGAASSSKFFGNDLRAGRRRARETGREGNAGEKSFGLLSSSFRRSEFGGGKFRSSHVSVSYEEDFLFESDTIFNPLCFAAQLFVNGEIVQRSPERHRRVEPVPQSTQDELRL</sequence>
<evidence type="ECO:0000313" key="2">
    <source>
        <dbReference type="Proteomes" id="UP001062846"/>
    </source>
</evidence>
<gene>
    <name evidence="1" type="ORF">RHMOL_Rhmol13G0047600</name>
</gene>
<dbReference type="EMBL" id="CM046400">
    <property type="protein sequence ID" value="KAI8523097.1"/>
    <property type="molecule type" value="Genomic_DNA"/>
</dbReference>
<name>A0ACC0L3U4_RHOML</name>
<evidence type="ECO:0000313" key="1">
    <source>
        <dbReference type="EMBL" id="KAI8523097.1"/>
    </source>
</evidence>
<comment type="caution">
    <text evidence="1">The sequence shown here is derived from an EMBL/GenBank/DDBJ whole genome shotgun (WGS) entry which is preliminary data.</text>
</comment>
<dbReference type="Proteomes" id="UP001062846">
    <property type="component" value="Chromosome 13"/>
</dbReference>
<accession>A0ACC0L3U4</accession>
<reference evidence="1" key="1">
    <citation type="submission" date="2022-02" db="EMBL/GenBank/DDBJ databases">
        <title>Plant Genome Project.</title>
        <authorList>
            <person name="Zhang R.-G."/>
        </authorList>
    </citation>
    <scope>NUCLEOTIDE SEQUENCE</scope>
    <source>
        <strain evidence="1">AT1</strain>
    </source>
</reference>